<comment type="caution">
    <text evidence="2">The sequence shown here is derived from an EMBL/GenBank/DDBJ whole genome shotgun (WGS) entry which is preliminary data.</text>
</comment>
<protein>
    <recommendedName>
        <fullName evidence="4">DUF2238 domain-containing protein</fullName>
    </recommendedName>
</protein>
<evidence type="ECO:0000313" key="3">
    <source>
        <dbReference type="Proteomes" id="UP000705983"/>
    </source>
</evidence>
<proteinExistence type="predicted"/>
<accession>A0ABS2TEG8</accession>
<evidence type="ECO:0008006" key="4">
    <source>
        <dbReference type="Google" id="ProtNLM"/>
    </source>
</evidence>
<reference evidence="3" key="1">
    <citation type="submission" date="2021-02" db="EMBL/GenBank/DDBJ databases">
        <title>Leucobacter sp. CX169.</title>
        <authorList>
            <person name="Cheng Y."/>
        </authorList>
    </citation>
    <scope>NUCLEOTIDE SEQUENCE [LARGE SCALE GENOMIC DNA]</scope>
    <source>
        <strain evidence="3">JY899</strain>
    </source>
</reference>
<dbReference type="EMBL" id="JAFFJS010000002">
    <property type="protein sequence ID" value="MBM9433054.1"/>
    <property type="molecule type" value="Genomic_DNA"/>
</dbReference>
<feature type="transmembrane region" description="Helical" evidence="1">
    <location>
        <begin position="89"/>
        <end position="107"/>
    </location>
</feature>
<feature type="transmembrane region" description="Helical" evidence="1">
    <location>
        <begin position="159"/>
        <end position="178"/>
    </location>
</feature>
<organism evidence="2 3">
    <name type="scientific">Flaviflexus equikiangi</name>
    <dbReference type="NCBI Taxonomy" id="2758573"/>
    <lineage>
        <taxon>Bacteria</taxon>
        <taxon>Bacillati</taxon>
        <taxon>Actinomycetota</taxon>
        <taxon>Actinomycetes</taxon>
        <taxon>Actinomycetales</taxon>
        <taxon>Actinomycetaceae</taxon>
        <taxon>Flaviflexus</taxon>
    </lineage>
</organism>
<keyword evidence="1" id="KW-0812">Transmembrane</keyword>
<feature type="transmembrane region" description="Helical" evidence="1">
    <location>
        <begin position="20"/>
        <end position="49"/>
    </location>
</feature>
<gene>
    <name evidence="2" type="ORF">JVW63_04985</name>
</gene>
<dbReference type="Proteomes" id="UP000705983">
    <property type="component" value="Unassembled WGS sequence"/>
</dbReference>
<feature type="transmembrane region" description="Helical" evidence="1">
    <location>
        <begin position="61"/>
        <end position="83"/>
    </location>
</feature>
<dbReference type="Pfam" id="PF09997">
    <property type="entry name" value="DUF2238"/>
    <property type="match status" value="1"/>
</dbReference>
<evidence type="ECO:0000256" key="1">
    <source>
        <dbReference type="SAM" id="Phobius"/>
    </source>
</evidence>
<dbReference type="InterPro" id="IPR014509">
    <property type="entry name" value="YjdF-like"/>
</dbReference>
<evidence type="ECO:0000313" key="2">
    <source>
        <dbReference type="EMBL" id="MBM9433054.1"/>
    </source>
</evidence>
<name>A0ABS2TEG8_9ACTO</name>
<sequence length="183" mass="19273">MHPSLAVQGTPWERRGVDAVALAVLLSLLASFWFDAVAAALFALVALGVTVARVAALPARLQMLIGVTLILAAWASVLDWYRIYPSLDMVVHVAANGLLALLAFLTLQRAGVLPDVLSRSGSILVITAFGAGLGVLWEIGEWIGHTLINDSIGVGYDDTIGDLTCGLAGSLVTAVLYTRRHNG</sequence>
<feature type="transmembrane region" description="Helical" evidence="1">
    <location>
        <begin position="119"/>
        <end position="139"/>
    </location>
</feature>
<keyword evidence="1" id="KW-0472">Membrane</keyword>
<keyword evidence="3" id="KW-1185">Reference proteome</keyword>
<dbReference type="RefSeq" id="WP_187996373.1">
    <property type="nucleotide sequence ID" value="NZ_JACEXG010000002.1"/>
</dbReference>
<keyword evidence="1" id="KW-1133">Transmembrane helix</keyword>